<dbReference type="RefSeq" id="WP_343187402.1">
    <property type="nucleotide sequence ID" value="NZ_JBCITM010000028.1"/>
</dbReference>
<evidence type="ECO:0000313" key="2">
    <source>
        <dbReference type="EMBL" id="MEN1762117.1"/>
    </source>
</evidence>
<dbReference type="NCBIfam" id="TIGR01764">
    <property type="entry name" value="excise"/>
    <property type="match status" value="1"/>
</dbReference>
<evidence type="ECO:0000259" key="1">
    <source>
        <dbReference type="Pfam" id="PF12728"/>
    </source>
</evidence>
<dbReference type="Proteomes" id="UP001407405">
    <property type="component" value="Unassembled WGS sequence"/>
</dbReference>
<dbReference type="InterPro" id="IPR041657">
    <property type="entry name" value="HTH_17"/>
</dbReference>
<dbReference type="InterPro" id="IPR010093">
    <property type="entry name" value="SinI_DNA-bd"/>
</dbReference>
<proteinExistence type="predicted"/>
<name>A0ABU9VY74_9CLOT</name>
<dbReference type="Pfam" id="PF12728">
    <property type="entry name" value="HTH_17"/>
    <property type="match status" value="1"/>
</dbReference>
<dbReference type="Gene3D" id="3.10.20.860">
    <property type="match status" value="1"/>
</dbReference>
<protein>
    <submittedName>
        <fullName evidence="2">Helix-turn-helix domain-containing protein</fullName>
    </submittedName>
</protein>
<dbReference type="NCBIfam" id="TIGR03831">
    <property type="entry name" value="YgiT_finger"/>
    <property type="match status" value="1"/>
</dbReference>
<accession>A0ABU9VY74</accession>
<organism evidence="2 3">
    <name type="scientific">Anoxynatronum sibiricum</name>
    <dbReference type="NCBI Taxonomy" id="210623"/>
    <lineage>
        <taxon>Bacteria</taxon>
        <taxon>Bacillati</taxon>
        <taxon>Bacillota</taxon>
        <taxon>Clostridia</taxon>
        <taxon>Eubacteriales</taxon>
        <taxon>Clostridiaceae</taxon>
        <taxon>Anoxynatronum</taxon>
    </lineage>
</organism>
<dbReference type="InterPro" id="IPR022453">
    <property type="entry name" value="Znf_MqsA-type"/>
</dbReference>
<sequence>MNAPVCFLCGKEMIKVKTTVAGGWKKYKLKIENVDAYRCDACNEEVLDTEEVKMIQEIGMSFSELEENKRPDVLNLAETAQLLRVSNQSVYNMIKDGRLKAFKVGREWRFNAAEIKGVLSGPSTSKQVTGSLRKSISRKDLEKNKQHSHCM</sequence>
<keyword evidence="3" id="KW-1185">Reference proteome</keyword>
<comment type="caution">
    <text evidence="2">The sequence shown here is derived from an EMBL/GenBank/DDBJ whole genome shotgun (WGS) entry which is preliminary data.</text>
</comment>
<dbReference type="EMBL" id="JBCITM010000028">
    <property type="protein sequence ID" value="MEN1762117.1"/>
    <property type="molecule type" value="Genomic_DNA"/>
</dbReference>
<gene>
    <name evidence="2" type="ORF">AAIG11_16630</name>
</gene>
<evidence type="ECO:0000313" key="3">
    <source>
        <dbReference type="Proteomes" id="UP001407405"/>
    </source>
</evidence>
<feature type="domain" description="Helix-turn-helix" evidence="1">
    <location>
        <begin position="74"/>
        <end position="116"/>
    </location>
</feature>
<reference evidence="2 3" key="1">
    <citation type="submission" date="2024-04" db="EMBL/GenBank/DDBJ databases">
        <title>Genome sequencing and metabolic network reconstruction of aminoacids and betaine degradation by Anoxynatronum sibiricum.</title>
        <authorList>
            <person name="Detkova E.N."/>
            <person name="Boltjanskaja Y.V."/>
            <person name="Mardanov A.V."/>
            <person name="Kevbrin V."/>
        </authorList>
    </citation>
    <scope>NUCLEOTIDE SEQUENCE [LARGE SCALE GENOMIC DNA]</scope>
    <source>
        <strain evidence="2 3">Z-7981</strain>
    </source>
</reference>